<feature type="domain" description="CUB" evidence="4">
    <location>
        <begin position="364"/>
        <end position="483"/>
    </location>
</feature>
<dbReference type="CDD" id="cd22823">
    <property type="entry name" value="Gal_Rha_Lectin"/>
    <property type="match status" value="2"/>
</dbReference>
<keyword evidence="7" id="KW-1185">Reference proteome</keyword>
<dbReference type="EMBL" id="JAODUP010000122">
    <property type="protein sequence ID" value="KAK2161058.1"/>
    <property type="molecule type" value="Genomic_DNA"/>
</dbReference>
<organism evidence="6 7">
    <name type="scientific">Paralvinella palmiformis</name>
    <dbReference type="NCBI Taxonomy" id="53620"/>
    <lineage>
        <taxon>Eukaryota</taxon>
        <taxon>Metazoa</taxon>
        <taxon>Spiralia</taxon>
        <taxon>Lophotrochozoa</taxon>
        <taxon>Annelida</taxon>
        <taxon>Polychaeta</taxon>
        <taxon>Sedentaria</taxon>
        <taxon>Canalipalpata</taxon>
        <taxon>Terebellida</taxon>
        <taxon>Terebelliformia</taxon>
        <taxon>Alvinellidae</taxon>
        <taxon>Paralvinella</taxon>
    </lineage>
</organism>
<comment type="caution">
    <text evidence="2">Lacks conserved residue(s) required for the propagation of feature annotation.</text>
</comment>
<dbReference type="InterPro" id="IPR035914">
    <property type="entry name" value="Sperma_CUB_dom_sf"/>
</dbReference>
<evidence type="ECO:0000313" key="7">
    <source>
        <dbReference type="Proteomes" id="UP001208570"/>
    </source>
</evidence>
<evidence type="ECO:0000256" key="2">
    <source>
        <dbReference type="PROSITE-ProRule" id="PRU00059"/>
    </source>
</evidence>
<dbReference type="PROSITE" id="PS01180">
    <property type="entry name" value="CUB"/>
    <property type="match status" value="1"/>
</dbReference>
<feature type="transmembrane region" description="Helical" evidence="3">
    <location>
        <begin position="147"/>
        <end position="172"/>
    </location>
</feature>
<reference evidence="6" key="1">
    <citation type="journal article" date="2023" name="Mol. Biol. Evol.">
        <title>Third-Generation Sequencing Reveals the Adaptive Role of the Epigenome in Three Deep-Sea Polychaetes.</title>
        <authorList>
            <person name="Perez M."/>
            <person name="Aroh O."/>
            <person name="Sun Y."/>
            <person name="Lan Y."/>
            <person name="Juniper S.K."/>
            <person name="Young C.R."/>
            <person name="Angers B."/>
            <person name="Qian P.Y."/>
        </authorList>
    </citation>
    <scope>NUCLEOTIDE SEQUENCE</scope>
    <source>
        <strain evidence="6">P08H-3</strain>
    </source>
</reference>
<dbReference type="InterPro" id="IPR043159">
    <property type="entry name" value="Lectin_gal-bd_sf"/>
</dbReference>
<dbReference type="AlphaFoldDB" id="A0AAD9JX83"/>
<gene>
    <name evidence="6" type="ORF">LSH36_122g09058</name>
</gene>
<accession>A0AAD9JX83</accession>
<dbReference type="PANTHER" id="PTHR46780">
    <property type="entry name" value="PROTEIN EVA-1"/>
    <property type="match status" value="1"/>
</dbReference>
<protein>
    <submittedName>
        <fullName evidence="6">Uncharacterized protein</fullName>
    </submittedName>
</protein>
<keyword evidence="3" id="KW-0812">Transmembrane</keyword>
<dbReference type="PROSITE" id="PS50228">
    <property type="entry name" value="SUEL_LECTIN"/>
    <property type="match status" value="1"/>
</dbReference>
<sequence>MMTSAEYGHMAGGSCIAAEDPRYRGCSNDVLSLFDKWCSGKQECRFETINQGLDDMNKNCPVFIIKYTRLEYSCIKMIGCAELRPPENAWYKREGNKAVIGCENGDKEWTVSCRGNTWEGEIGNCTNTVNRTPLVVRKQQKLGLTSVVIMAGIIGGAVVISVVAIVIGVVYVKKYRMHQETKRAALVHKTYSTLDRNIQAYYRPVTMDQSVDNRTLWDIPPSAHPEGHTMTSDDQCTCATLQMRNNVDNDKRTEMTSLERQSKGKDVCFGERASLSCDRSQVILMTSAEYGHMTGGQCIKEESPRYRGCSNDVLPLFDKWCSGKRECKFDTSNKALERLNVNCPSFIRTFTKLEHSCIKVNTACSSNRITTLTDTAGYLSSYVTRTRGCGSSTSPWIISANPGQTIELELIDFSANEDNSKIISCRVIYGFILERALGINHTICAGSSRQTALYTSKTNSVEIRMIKDNGKGKTEFLIKFEVIGCTELSPPAHTWYKREGNKAVIGCDNNDKEWTIICSGNKWEGETGNCTNSVIRKTAIIPRPQKMAFTSVVIMAGIIGIGVVLSVVTIVIGVVYVKKYKMHQETKRAALVHKTYSTMDRNIQAYYRPVTMDQSVDNRTLWDIPPSTHPEDQTMSSADQCTCATLQMRNNTDNDKRTEITSLERQSLYSSIKSN</sequence>
<evidence type="ECO:0000256" key="3">
    <source>
        <dbReference type="SAM" id="Phobius"/>
    </source>
</evidence>
<dbReference type="SUPFAM" id="SSF49854">
    <property type="entry name" value="Spermadhesin, CUB domain"/>
    <property type="match status" value="1"/>
</dbReference>
<dbReference type="InterPro" id="IPR000859">
    <property type="entry name" value="CUB_dom"/>
</dbReference>
<feature type="transmembrane region" description="Helical" evidence="3">
    <location>
        <begin position="552"/>
        <end position="577"/>
    </location>
</feature>
<proteinExistence type="predicted"/>
<dbReference type="Proteomes" id="UP001208570">
    <property type="component" value="Unassembled WGS sequence"/>
</dbReference>
<keyword evidence="1" id="KW-1015">Disulfide bond</keyword>
<dbReference type="InterPro" id="IPR000922">
    <property type="entry name" value="Lectin_gal-bd_dom"/>
</dbReference>
<name>A0AAD9JX83_9ANNE</name>
<dbReference type="Gene3D" id="2.60.120.740">
    <property type="match status" value="2"/>
</dbReference>
<keyword evidence="3" id="KW-1133">Transmembrane helix</keyword>
<evidence type="ECO:0000259" key="4">
    <source>
        <dbReference type="PROSITE" id="PS01180"/>
    </source>
</evidence>
<comment type="caution">
    <text evidence="6">The sequence shown here is derived from an EMBL/GenBank/DDBJ whole genome shotgun (WGS) entry which is preliminary data.</text>
</comment>
<evidence type="ECO:0000313" key="6">
    <source>
        <dbReference type="EMBL" id="KAK2161058.1"/>
    </source>
</evidence>
<feature type="domain" description="SUEL-type lectin" evidence="5">
    <location>
        <begin position="267"/>
        <end position="350"/>
    </location>
</feature>
<evidence type="ECO:0000256" key="1">
    <source>
        <dbReference type="ARBA" id="ARBA00023157"/>
    </source>
</evidence>
<keyword evidence="3" id="KW-0472">Membrane</keyword>
<dbReference type="GO" id="GO:0030246">
    <property type="term" value="F:carbohydrate binding"/>
    <property type="evidence" value="ECO:0007669"/>
    <property type="project" value="InterPro"/>
</dbReference>
<evidence type="ECO:0000259" key="5">
    <source>
        <dbReference type="PROSITE" id="PS50228"/>
    </source>
</evidence>